<protein>
    <submittedName>
        <fullName evidence="1">Uncharacterized protein</fullName>
    </submittedName>
</protein>
<dbReference type="Proteomes" id="UP000289546">
    <property type="component" value="Unassembled WGS sequence"/>
</dbReference>
<keyword evidence="2" id="KW-1185">Reference proteome</keyword>
<dbReference type="AlphaFoldDB" id="A0A4Q0RW72"/>
<gene>
    <name evidence="1" type="ORF">XH99_29290</name>
</gene>
<reference evidence="1 2" key="1">
    <citation type="submission" date="2015-04" db="EMBL/GenBank/DDBJ databases">
        <title>Comparative genomics of rhizobia nodulating Arachis hypogaea in China.</title>
        <authorList>
            <person name="Li Y."/>
        </authorList>
    </citation>
    <scope>NUCLEOTIDE SEQUENCE [LARGE SCALE GENOMIC DNA]</scope>
    <source>
        <strain evidence="1 2">CCBAU 51757</strain>
    </source>
</reference>
<sequence>MLADQLAGAFKQSNQDFQSATSDRHRLVIFQQKELRSKQAKRSERYFCRRCAGWFSALLEKPSGRIRTLNGASGVTLRLETKVL</sequence>
<proteinExistence type="predicted"/>
<evidence type="ECO:0000313" key="2">
    <source>
        <dbReference type="Proteomes" id="UP000289546"/>
    </source>
</evidence>
<organism evidence="1 2">
    <name type="scientific">Bradyrhizobium nanningense</name>
    <dbReference type="NCBI Taxonomy" id="1325118"/>
    <lineage>
        <taxon>Bacteria</taxon>
        <taxon>Pseudomonadati</taxon>
        <taxon>Pseudomonadota</taxon>
        <taxon>Alphaproteobacteria</taxon>
        <taxon>Hyphomicrobiales</taxon>
        <taxon>Nitrobacteraceae</taxon>
        <taxon>Bradyrhizobium</taxon>
    </lineage>
</organism>
<name>A0A4Q0RW72_9BRAD</name>
<accession>A0A4Q0RW72</accession>
<comment type="caution">
    <text evidence="1">The sequence shown here is derived from an EMBL/GenBank/DDBJ whole genome shotgun (WGS) entry which is preliminary data.</text>
</comment>
<dbReference type="EMBL" id="LBJQ01000089">
    <property type="protein sequence ID" value="RXH24169.1"/>
    <property type="molecule type" value="Genomic_DNA"/>
</dbReference>
<evidence type="ECO:0000313" key="1">
    <source>
        <dbReference type="EMBL" id="RXH24169.1"/>
    </source>
</evidence>